<dbReference type="InterPro" id="IPR018499">
    <property type="entry name" value="Tetraspanin/Peripherin"/>
</dbReference>
<dbReference type="AlphaFoldDB" id="A0A6P4ZFV8"/>
<feature type="transmembrane region" description="Helical" evidence="7">
    <location>
        <begin position="12"/>
        <end position="37"/>
    </location>
</feature>
<keyword evidence="8" id="KW-1185">Reference proteome</keyword>
<comment type="caution">
    <text evidence="7">Lacks conserved residue(s) required for the propagation of feature annotation.</text>
</comment>
<evidence type="ECO:0000256" key="4">
    <source>
        <dbReference type="ARBA" id="ARBA00022989"/>
    </source>
</evidence>
<dbReference type="PANTHER" id="PTHR19282">
    <property type="entry name" value="TETRASPANIN"/>
    <property type="match status" value="1"/>
</dbReference>
<dbReference type="FunFam" id="1.10.1450.10:FF:000012">
    <property type="entry name" value="Tetraspanin"/>
    <property type="match status" value="1"/>
</dbReference>
<dbReference type="CDD" id="cd03156">
    <property type="entry name" value="uroplakin_I_like_LEL"/>
    <property type="match status" value="1"/>
</dbReference>
<dbReference type="PRINTS" id="PR00259">
    <property type="entry name" value="TMFOUR"/>
</dbReference>
<dbReference type="PANTHER" id="PTHR19282:SF519">
    <property type="entry name" value="TETRASPANIN"/>
    <property type="match status" value="1"/>
</dbReference>
<evidence type="ECO:0000256" key="7">
    <source>
        <dbReference type="RuleBase" id="RU361218"/>
    </source>
</evidence>
<dbReference type="Proteomes" id="UP000515135">
    <property type="component" value="Unplaced"/>
</dbReference>
<dbReference type="Pfam" id="PF00335">
    <property type="entry name" value="Tetraspanin"/>
    <property type="match status" value="1"/>
</dbReference>
<dbReference type="InterPro" id="IPR000301">
    <property type="entry name" value="Tetraspanin_animals"/>
</dbReference>
<feature type="transmembrane region" description="Helical" evidence="7">
    <location>
        <begin position="86"/>
        <end position="110"/>
    </location>
</feature>
<evidence type="ECO:0000313" key="8">
    <source>
        <dbReference type="Proteomes" id="UP000515135"/>
    </source>
</evidence>
<proteinExistence type="inferred from homology"/>
<dbReference type="RefSeq" id="XP_019640090.1">
    <property type="nucleotide sequence ID" value="XM_019784531.1"/>
</dbReference>
<dbReference type="OrthoDB" id="10033535at2759"/>
<dbReference type="PIRSF" id="PIRSF002419">
    <property type="entry name" value="Tetraspanin"/>
    <property type="match status" value="1"/>
</dbReference>
<keyword evidence="5 7" id="KW-0472">Membrane</keyword>
<feature type="transmembrane region" description="Helical" evidence="7">
    <location>
        <begin position="57"/>
        <end position="79"/>
    </location>
</feature>
<evidence type="ECO:0000313" key="9">
    <source>
        <dbReference type="RefSeq" id="XP_019640090.1"/>
    </source>
</evidence>
<dbReference type="PROSITE" id="PS00421">
    <property type="entry name" value="TM4_1"/>
    <property type="match status" value="1"/>
</dbReference>
<dbReference type="Gene3D" id="1.10.1450.10">
    <property type="entry name" value="Tetraspanin"/>
    <property type="match status" value="1"/>
</dbReference>
<evidence type="ECO:0000256" key="5">
    <source>
        <dbReference type="ARBA" id="ARBA00023136"/>
    </source>
</evidence>
<protein>
    <recommendedName>
        <fullName evidence="7">Tetraspanin</fullName>
    </recommendedName>
</protein>
<name>A0A6P4ZFV8_BRABE</name>
<dbReference type="GO" id="GO:0005886">
    <property type="term" value="C:plasma membrane"/>
    <property type="evidence" value="ECO:0007669"/>
    <property type="project" value="TreeGrafter"/>
</dbReference>
<accession>A0A6P4ZFV8</accession>
<dbReference type="InterPro" id="IPR008952">
    <property type="entry name" value="Tetraspanin_EC2_sf"/>
</dbReference>
<reference evidence="9" key="1">
    <citation type="submission" date="2025-08" db="UniProtKB">
        <authorList>
            <consortium name="RefSeq"/>
        </authorList>
    </citation>
    <scope>IDENTIFICATION</scope>
    <source>
        <tissue evidence="9">Gonad</tissue>
    </source>
</reference>
<keyword evidence="6" id="KW-0325">Glycoprotein</keyword>
<dbReference type="GeneID" id="109481902"/>
<comment type="subcellular location">
    <subcellularLocation>
        <location evidence="1 7">Membrane</location>
        <topology evidence="1 7">Multi-pass membrane protein</topology>
    </subcellularLocation>
</comment>
<comment type="similarity">
    <text evidence="2 7">Belongs to the tetraspanin (TM4SF) family.</text>
</comment>
<organism evidence="8 9">
    <name type="scientific">Branchiostoma belcheri</name>
    <name type="common">Amphioxus</name>
    <dbReference type="NCBI Taxonomy" id="7741"/>
    <lineage>
        <taxon>Eukaryota</taxon>
        <taxon>Metazoa</taxon>
        <taxon>Chordata</taxon>
        <taxon>Cephalochordata</taxon>
        <taxon>Leptocardii</taxon>
        <taxon>Amphioxiformes</taxon>
        <taxon>Branchiostomatidae</taxon>
        <taxon>Branchiostoma</taxon>
    </lineage>
</organism>
<evidence type="ECO:0000256" key="6">
    <source>
        <dbReference type="ARBA" id="ARBA00023180"/>
    </source>
</evidence>
<sequence length="280" mass="30604">MDSEGGCYNCMKYLLFVFNLLFWLSGAALLGVGIWVIVAQQSFITLVGDNPLFITGAYILIGVGAFVFFVGFLGCCGAIKESKCMLILFFILLLLIFAAEIVAAVLAFMFRAKTEQVLSDMMNKTLQEDYKGPKAQDPTSAAWNYVQIIFGCCGTTGYQDWLTSNWVQNQGQGTRMNFPSSCCVRDKASLDNKPTNETACFADPTNSAYMNAGGCFEKMKSEFQEKILIIAIVGIAIAAVMHQDVDVCEAVSVPCEQVVMFTVTSTNHTEPSCTEPAVTE</sequence>
<evidence type="ECO:0000256" key="1">
    <source>
        <dbReference type="ARBA" id="ARBA00004141"/>
    </source>
</evidence>
<keyword evidence="4 7" id="KW-1133">Transmembrane helix</keyword>
<evidence type="ECO:0000256" key="3">
    <source>
        <dbReference type="ARBA" id="ARBA00022692"/>
    </source>
</evidence>
<dbReference type="InterPro" id="IPR018503">
    <property type="entry name" value="Tetraspanin_CS"/>
</dbReference>
<keyword evidence="3 7" id="KW-0812">Transmembrane</keyword>
<dbReference type="SUPFAM" id="SSF48652">
    <property type="entry name" value="Tetraspanin"/>
    <property type="match status" value="1"/>
</dbReference>
<gene>
    <name evidence="9" type="primary">LOC109481902</name>
</gene>
<evidence type="ECO:0000256" key="2">
    <source>
        <dbReference type="ARBA" id="ARBA00006840"/>
    </source>
</evidence>